<evidence type="ECO:0000256" key="8">
    <source>
        <dbReference type="ARBA" id="ARBA00022777"/>
    </source>
</evidence>
<dbReference type="CDD" id="cd00212">
    <property type="entry name" value="PTS_IIB_glc"/>
    <property type="match status" value="1"/>
</dbReference>
<dbReference type="InterPro" id="IPR003352">
    <property type="entry name" value="PTS_EIIC"/>
</dbReference>
<feature type="transmembrane region" description="Helical" evidence="12">
    <location>
        <begin position="211"/>
        <end position="228"/>
    </location>
</feature>
<feature type="domain" description="PTS EIIB type-1" evidence="13">
    <location>
        <begin position="4"/>
        <end position="87"/>
    </location>
</feature>
<dbReference type="PANTHER" id="PTHR30175:SF3">
    <property type="entry name" value="PTS SYSTEM N-ACETYLMURAMIC ACID-SPECIFIC EIIBC COMPONENT"/>
    <property type="match status" value="1"/>
</dbReference>
<dbReference type="EMBL" id="CP010086">
    <property type="protein sequence ID" value="AJG98677.1"/>
    <property type="molecule type" value="Genomic_DNA"/>
</dbReference>
<evidence type="ECO:0000256" key="2">
    <source>
        <dbReference type="ARBA" id="ARBA00022448"/>
    </source>
</evidence>
<keyword evidence="8" id="KW-0418">Kinase</keyword>
<dbReference type="InterPro" id="IPR013013">
    <property type="entry name" value="PTS_EIIC_1"/>
</dbReference>
<keyword evidence="9 12" id="KW-1133">Transmembrane helix</keyword>
<organism evidence="15 16">
    <name type="scientific">Clostridium beijerinckii</name>
    <name type="common">Clostridium MP</name>
    <dbReference type="NCBI Taxonomy" id="1520"/>
    <lineage>
        <taxon>Bacteria</taxon>
        <taxon>Bacillati</taxon>
        <taxon>Bacillota</taxon>
        <taxon>Clostridia</taxon>
        <taxon>Eubacteriales</taxon>
        <taxon>Clostridiaceae</taxon>
        <taxon>Clostridium</taxon>
    </lineage>
</organism>
<evidence type="ECO:0000256" key="10">
    <source>
        <dbReference type="ARBA" id="ARBA00023136"/>
    </source>
</evidence>
<dbReference type="AlphaFoldDB" id="A0A0B5QL80"/>
<keyword evidence="5" id="KW-0808">Transferase</keyword>
<feature type="domain" description="PTS EIIC type-1" evidence="14">
    <location>
        <begin position="105"/>
        <end position="453"/>
    </location>
</feature>
<dbReference type="RefSeq" id="WP_041895947.1">
    <property type="nucleotide sequence ID" value="NZ_CP010086.2"/>
</dbReference>
<dbReference type="SUPFAM" id="SSF55604">
    <property type="entry name" value="Glucose permease domain IIB"/>
    <property type="match status" value="1"/>
</dbReference>
<keyword evidence="7 12" id="KW-0812">Transmembrane</keyword>
<evidence type="ECO:0000256" key="4">
    <source>
        <dbReference type="ARBA" id="ARBA00022597"/>
    </source>
</evidence>
<dbReference type="OrthoDB" id="92465at2"/>
<dbReference type="Pfam" id="PF02378">
    <property type="entry name" value="PTS_EIIC"/>
    <property type="match status" value="1"/>
</dbReference>
<dbReference type="PROSITE" id="PS51098">
    <property type="entry name" value="PTS_EIIB_TYPE_1"/>
    <property type="match status" value="1"/>
</dbReference>
<keyword evidence="10 12" id="KW-0472">Membrane</keyword>
<dbReference type="PANTHER" id="PTHR30175">
    <property type="entry name" value="PHOSPHOTRANSFERASE SYSTEM TRANSPORT PROTEIN"/>
    <property type="match status" value="1"/>
</dbReference>
<dbReference type="Proteomes" id="UP000031866">
    <property type="component" value="Chromosome"/>
</dbReference>
<dbReference type="InterPro" id="IPR050558">
    <property type="entry name" value="PTS_Sugar-Specific_Components"/>
</dbReference>
<feature type="active site" description="Phosphocysteine intermediate; for EIIB activity" evidence="11">
    <location>
        <position position="26"/>
    </location>
</feature>
<evidence type="ECO:0000313" key="16">
    <source>
        <dbReference type="Proteomes" id="UP000031866"/>
    </source>
</evidence>
<dbReference type="GO" id="GO:0008982">
    <property type="term" value="F:protein-N(PI)-phosphohistidine-sugar phosphotransferase activity"/>
    <property type="evidence" value="ECO:0007669"/>
    <property type="project" value="InterPro"/>
</dbReference>
<feature type="transmembrane region" description="Helical" evidence="12">
    <location>
        <begin position="117"/>
        <end position="142"/>
    </location>
</feature>
<dbReference type="InterPro" id="IPR018113">
    <property type="entry name" value="PTrfase_EIIB_Cys"/>
</dbReference>
<dbReference type="Gene3D" id="3.30.1360.60">
    <property type="entry name" value="Glucose permease domain IIB"/>
    <property type="match status" value="1"/>
</dbReference>
<dbReference type="FunFam" id="3.30.1360.60:FF:000001">
    <property type="entry name" value="PTS system glucose-specific IIBC component PtsG"/>
    <property type="match status" value="1"/>
</dbReference>
<evidence type="ECO:0000256" key="1">
    <source>
        <dbReference type="ARBA" id="ARBA00004651"/>
    </source>
</evidence>
<proteinExistence type="predicted"/>
<evidence type="ECO:0000256" key="9">
    <source>
        <dbReference type="ARBA" id="ARBA00022989"/>
    </source>
</evidence>
<evidence type="ECO:0000313" key="15">
    <source>
        <dbReference type="EMBL" id="AJG98677.1"/>
    </source>
</evidence>
<dbReference type="InterPro" id="IPR001996">
    <property type="entry name" value="PTS_IIB_1"/>
</dbReference>
<evidence type="ECO:0000256" key="3">
    <source>
        <dbReference type="ARBA" id="ARBA00022475"/>
    </source>
</evidence>
<gene>
    <name evidence="15" type="ORF">LF65_02082</name>
</gene>
<feature type="transmembrane region" description="Helical" evidence="12">
    <location>
        <begin position="184"/>
        <end position="205"/>
    </location>
</feature>
<dbReference type="GO" id="GO:0005886">
    <property type="term" value="C:plasma membrane"/>
    <property type="evidence" value="ECO:0007669"/>
    <property type="project" value="UniProtKB-SubCell"/>
</dbReference>
<evidence type="ECO:0000259" key="13">
    <source>
        <dbReference type="PROSITE" id="PS51098"/>
    </source>
</evidence>
<dbReference type="GO" id="GO:0090588">
    <property type="term" value="F:protein-phosphocysteine-N-acetylmuramate phosphotransferase system transporter activity"/>
    <property type="evidence" value="ECO:0007669"/>
    <property type="project" value="TreeGrafter"/>
</dbReference>
<dbReference type="GO" id="GO:0009401">
    <property type="term" value="P:phosphoenolpyruvate-dependent sugar phosphotransferase system"/>
    <property type="evidence" value="ECO:0007669"/>
    <property type="project" value="UniProtKB-KW"/>
</dbReference>
<evidence type="ECO:0000259" key="14">
    <source>
        <dbReference type="PROSITE" id="PS51103"/>
    </source>
</evidence>
<evidence type="ECO:0000256" key="5">
    <source>
        <dbReference type="ARBA" id="ARBA00022679"/>
    </source>
</evidence>
<evidence type="ECO:0000256" key="6">
    <source>
        <dbReference type="ARBA" id="ARBA00022683"/>
    </source>
</evidence>
<feature type="transmembrane region" description="Helical" evidence="12">
    <location>
        <begin position="318"/>
        <end position="346"/>
    </location>
</feature>
<accession>A0A0B5QL80</accession>
<name>A0A0B5QL80_CLOBE</name>
<dbReference type="GO" id="GO:0016301">
    <property type="term" value="F:kinase activity"/>
    <property type="evidence" value="ECO:0007669"/>
    <property type="project" value="UniProtKB-KW"/>
</dbReference>
<dbReference type="KEGG" id="cbei:LF65_02082"/>
<feature type="transmembrane region" description="Helical" evidence="12">
    <location>
        <begin position="154"/>
        <end position="172"/>
    </location>
</feature>
<keyword evidence="3" id="KW-1003">Cell membrane</keyword>
<evidence type="ECO:0000256" key="11">
    <source>
        <dbReference type="PROSITE-ProRule" id="PRU00421"/>
    </source>
</evidence>
<evidence type="ECO:0000256" key="7">
    <source>
        <dbReference type="ARBA" id="ARBA00022692"/>
    </source>
</evidence>
<dbReference type="Pfam" id="PF00367">
    <property type="entry name" value="PTS_EIIB"/>
    <property type="match status" value="1"/>
</dbReference>
<feature type="transmembrane region" description="Helical" evidence="12">
    <location>
        <begin position="416"/>
        <end position="437"/>
    </location>
</feature>
<protein>
    <submittedName>
        <fullName evidence="15">PTS sugar transporter subunit IIC</fullName>
    </submittedName>
</protein>
<keyword evidence="2" id="KW-0813">Transport</keyword>
<reference evidence="16" key="1">
    <citation type="submission" date="2014-12" db="EMBL/GenBank/DDBJ databases">
        <title>Genome sequence of Clostridium beijerinckii strain 59B.</title>
        <authorList>
            <person name="Little G.T."/>
            <person name="Minton N.P."/>
        </authorList>
    </citation>
    <scope>NUCLEOTIDE SEQUENCE [LARGE SCALE GENOMIC DNA]</scope>
    <source>
        <strain evidence="16">59B</strain>
    </source>
</reference>
<dbReference type="InterPro" id="IPR036878">
    <property type="entry name" value="Glu_permease_IIB"/>
</dbReference>
<comment type="subcellular location">
    <subcellularLocation>
        <location evidence="1">Cell membrane</location>
        <topology evidence="1">Multi-pass membrane protein</topology>
    </subcellularLocation>
</comment>
<feature type="transmembrane region" description="Helical" evidence="12">
    <location>
        <begin position="240"/>
        <end position="265"/>
    </location>
</feature>
<evidence type="ECO:0000256" key="12">
    <source>
        <dbReference type="SAM" id="Phobius"/>
    </source>
</evidence>
<keyword evidence="4 15" id="KW-0762">Sugar transport</keyword>
<dbReference type="STRING" id="1520.LF65_02082"/>
<feature type="transmembrane region" description="Helical" evidence="12">
    <location>
        <begin position="285"/>
        <end position="306"/>
    </location>
</feature>
<keyword evidence="6" id="KW-0598">Phosphotransferase system</keyword>
<dbReference type="PROSITE" id="PS51103">
    <property type="entry name" value="PTS_EIIC_TYPE_1"/>
    <property type="match status" value="1"/>
</dbReference>
<sequence length="453" mass="47042">MTNKEIAIKLVELVGGKDNVKSVTNCMTRCRFELNNFSKANVEAIKKSEGVLGIVETKEQLQVIYGPGKVNKVTEEVKKVVGTKVVIGEDAVAETKAKLKEKNDTKFKNILKKLGNVFIPLIPLFVACGLMLAINNIAGVYFKDAYTKTTAAQIIGLIGNGVFSILSVLVGVNAAKEFGSQMPMLGGVLGGILSSATLANITLFGQKLTPGRGGVISVILVVVLACFIEKACRKVVPDVLDLFVTPLVTLSVSALAALFILQPVGGAISDSIGFLVAKTIASDNILIAVISGAVSGGLFLPLVMTGMHQALTPIHADLIANVGYTVLLPILATAGMAQVGATIAVLRKTKNERLKKIAKNGLVPGFLGIGEPLIYGITLPLGKPFVGACLGAAVGGAAMAIFKVGAVAMGVSGLPLALLIANGKIGVFLIGVLVSYASGYLFTNILGFDDPIE</sequence>